<dbReference type="EMBL" id="ANJA01002613">
    <property type="protein sequence ID" value="ETO68760.1"/>
    <property type="molecule type" value="Genomic_DNA"/>
</dbReference>
<dbReference type="Proteomes" id="UP000028582">
    <property type="component" value="Unassembled WGS sequence"/>
</dbReference>
<dbReference type="OrthoDB" id="78308at2759"/>
<evidence type="ECO:0000256" key="2">
    <source>
        <dbReference type="SAM" id="MobiDB-lite"/>
    </source>
</evidence>
<comment type="caution">
    <text evidence="3">The sequence shown here is derived from an EMBL/GenBank/DDBJ whole genome shotgun (WGS) entry which is preliminary data.</text>
</comment>
<feature type="coiled-coil region" evidence="1">
    <location>
        <begin position="462"/>
        <end position="537"/>
    </location>
</feature>
<dbReference type="AlphaFoldDB" id="A0A080ZQ49"/>
<dbReference type="SUPFAM" id="SSF52047">
    <property type="entry name" value="RNI-like"/>
    <property type="match status" value="1"/>
</dbReference>
<dbReference type="InterPro" id="IPR001611">
    <property type="entry name" value="Leu-rich_rpt"/>
</dbReference>
<gene>
    <name evidence="3" type="ORF">F444_14485</name>
</gene>
<evidence type="ECO:0000313" key="3">
    <source>
        <dbReference type="EMBL" id="ETO68760.1"/>
    </source>
</evidence>
<dbReference type="PANTHER" id="PTHR24110">
    <property type="entry name" value="CENTROSOMAL PROTEIN OF 78 KDA"/>
    <property type="match status" value="1"/>
</dbReference>
<sequence length="545" mass="60331">MAAPLSIEAYKRKQNVLVAKAQKRRVNTSYNHTTSTSKESYTPDQRRYLDACVEKLADPDPRLLAALREARFVLKLDRFGEEELAFNMEFLQKTKTCSQISLSLGSVTINRDLRTKFDRLSLKRAFAYENEGASIVVRSASASAYKTPNLVHFHLIGVRISLEDTPLLSKALFHCHQLEDVSLSGSNLGDEGLEAIAIALGKCPALHMISLAGCGLTDKAKDHIAKIIALHGVIKDESIWSSSLRGEAPFAPASPDLLINLSRNTLGDETTEAICDALHNDKWLLGLNLGGNHLSRQGTELFIDTLSKSNQTLAVLALADMKNPVGKSTLSTLDSILYDRNRYLQQVATESREKRMALGGLLLEWGVGKDTVVEVCYLETLGKNTAVKNVNTTGMASNKFTLVSPKARNDRVHHRLTISSNDDSSVSHHEDNNNYNNSEEEDRADNNDEVAASTATSHVKTIEYLIERLSSLEAEKREMQQYVNKVETENRQLRAELEARPKSMPASGISPIEAQIIAQLETSISSLAEQVEFMEHEKQHQPPPA</sequence>
<reference evidence="3 4" key="1">
    <citation type="submission" date="2013-11" db="EMBL/GenBank/DDBJ databases">
        <title>The Genome Sequence of Phytophthora parasitica P1976.</title>
        <authorList>
            <consortium name="The Broad Institute Genomics Platform"/>
            <person name="Russ C."/>
            <person name="Tyler B."/>
            <person name="Panabieres F."/>
            <person name="Shan W."/>
            <person name="Tripathy S."/>
            <person name="Grunwald N."/>
            <person name="Machado M."/>
            <person name="Johnson C.S."/>
            <person name="Walker B."/>
            <person name="Young S."/>
            <person name="Zeng Q."/>
            <person name="Gargeya S."/>
            <person name="Fitzgerald M."/>
            <person name="Haas B."/>
            <person name="Abouelleil A."/>
            <person name="Allen A.W."/>
            <person name="Alvarado L."/>
            <person name="Arachchi H.M."/>
            <person name="Berlin A.M."/>
            <person name="Chapman S.B."/>
            <person name="Gainer-Dewar J."/>
            <person name="Goldberg J."/>
            <person name="Griggs A."/>
            <person name="Gujja S."/>
            <person name="Hansen M."/>
            <person name="Howarth C."/>
            <person name="Imamovic A."/>
            <person name="Ireland A."/>
            <person name="Larimer J."/>
            <person name="McCowan C."/>
            <person name="Murphy C."/>
            <person name="Pearson M."/>
            <person name="Poon T.W."/>
            <person name="Priest M."/>
            <person name="Roberts A."/>
            <person name="Saif S."/>
            <person name="Shea T."/>
            <person name="Sisk P."/>
            <person name="Sykes S."/>
            <person name="Wortman J."/>
            <person name="Nusbaum C."/>
            <person name="Birren B."/>
        </authorList>
    </citation>
    <scope>NUCLEOTIDE SEQUENCE [LARGE SCALE GENOMIC DNA]</scope>
    <source>
        <strain evidence="3 4">P1976</strain>
    </source>
</reference>
<dbReference type="Gene3D" id="3.80.10.10">
    <property type="entry name" value="Ribonuclease Inhibitor"/>
    <property type="match status" value="2"/>
</dbReference>
<dbReference type="InterPro" id="IPR032675">
    <property type="entry name" value="LRR_dom_sf"/>
</dbReference>
<dbReference type="Pfam" id="PF13516">
    <property type="entry name" value="LRR_6"/>
    <property type="match status" value="1"/>
</dbReference>
<feature type="region of interest" description="Disordered" evidence="2">
    <location>
        <begin position="418"/>
        <end position="455"/>
    </location>
</feature>
<protein>
    <recommendedName>
        <fullName evidence="5">RNI-like protein</fullName>
    </recommendedName>
</protein>
<evidence type="ECO:0008006" key="5">
    <source>
        <dbReference type="Google" id="ProtNLM"/>
    </source>
</evidence>
<dbReference type="PANTHER" id="PTHR24110:SF3">
    <property type="entry name" value="CENTROSOMAL PROTEIN OF 78 KDA"/>
    <property type="match status" value="1"/>
</dbReference>
<proteinExistence type="predicted"/>
<evidence type="ECO:0000313" key="4">
    <source>
        <dbReference type="Proteomes" id="UP000028582"/>
    </source>
</evidence>
<evidence type="ECO:0000256" key="1">
    <source>
        <dbReference type="SAM" id="Coils"/>
    </source>
</evidence>
<keyword evidence="1" id="KW-0175">Coiled coil</keyword>
<accession>A0A080ZQ49</accession>
<organism evidence="3 4">
    <name type="scientific">Phytophthora nicotianae P1976</name>
    <dbReference type="NCBI Taxonomy" id="1317066"/>
    <lineage>
        <taxon>Eukaryota</taxon>
        <taxon>Sar</taxon>
        <taxon>Stramenopiles</taxon>
        <taxon>Oomycota</taxon>
        <taxon>Peronosporomycetes</taxon>
        <taxon>Peronosporales</taxon>
        <taxon>Peronosporaceae</taxon>
        <taxon>Phytophthora</taxon>
    </lineage>
</organism>
<name>A0A080ZQ49_PHYNI</name>